<evidence type="ECO:0000259" key="10">
    <source>
        <dbReference type="Pfam" id="PF00326"/>
    </source>
</evidence>
<dbReference type="Pfam" id="PF00930">
    <property type="entry name" value="DPPIV_N"/>
    <property type="match status" value="1"/>
</dbReference>
<dbReference type="GO" id="GO:0044325">
    <property type="term" value="F:transmembrane transporter binding"/>
    <property type="evidence" value="ECO:0007669"/>
    <property type="project" value="Ensembl"/>
</dbReference>
<feature type="domain" description="Peptidase S9 prolyl oligopeptidase catalytic" evidence="10">
    <location>
        <begin position="669"/>
        <end position="870"/>
    </location>
</feature>
<dbReference type="Gene3D" id="3.40.50.1820">
    <property type="entry name" value="alpha/beta hydrolase"/>
    <property type="match status" value="1"/>
</dbReference>
<dbReference type="GeneTree" id="ENSGT00940000154657"/>
<gene>
    <name evidence="12" type="primary">DPP10</name>
</gene>
<comment type="subcellular location">
    <subcellularLocation>
        <location evidence="1">Cell membrane</location>
        <topology evidence="1">Single-pass type II membrane protein</topology>
    </subcellularLocation>
</comment>
<keyword evidence="3 9" id="KW-0812">Transmembrane</keyword>
<keyword evidence="13" id="KW-1185">Reference proteome</keyword>
<dbReference type="InterPro" id="IPR001375">
    <property type="entry name" value="Peptidase_S9_cat"/>
</dbReference>
<dbReference type="InterPro" id="IPR029058">
    <property type="entry name" value="AB_hydrolase_fold"/>
</dbReference>
<dbReference type="FunFam" id="2.140.10.30:FF:000001">
    <property type="entry name" value="Dipeptidyl peptidase 4"/>
    <property type="match status" value="1"/>
</dbReference>
<evidence type="ECO:0000256" key="6">
    <source>
        <dbReference type="ARBA" id="ARBA00023136"/>
    </source>
</evidence>
<organism evidence="12 13">
    <name type="scientific">Callithrix jacchus</name>
    <name type="common">White-tufted-ear marmoset</name>
    <name type="synonym">Simia Jacchus</name>
    <dbReference type="NCBI Taxonomy" id="9483"/>
    <lineage>
        <taxon>Eukaryota</taxon>
        <taxon>Metazoa</taxon>
        <taxon>Chordata</taxon>
        <taxon>Craniata</taxon>
        <taxon>Vertebrata</taxon>
        <taxon>Euteleostomi</taxon>
        <taxon>Mammalia</taxon>
        <taxon>Eutheria</taxon>
        <taxon>Euarchontoglires</taxon>
        <taxon>Primates</taxon>
        <taxon>Haplorrhini</taxon>
        <taxon>Platyrrhini</taxon>
        <taxon>Cebidae</taxon>
        <taxon>Callitrichinae</taxon>
        <taxon>Callithrix</taxon>
        <taxon>Callithrix</taxon>
    </lineage>
</organism>
<feature type="compositionally biased region" description="Polar residues" evidence="8">
    <location>
        <begin position="1"/>
        <end position="21"/>
    </location>
</feature>
<keyword evidence="7" id="KW-0325">Glycoprotein</keyword>
<evidence type="ECO:0000256" key="7">
    <source>
        <dbReference type="ARBA" id="ARBA00023180"/>
    </source>
</evidence>
<evidence type="ECO:0000256" key="4">
    <source>
        <dbReference type="ARBA" id="ARBA00022968"/>
    </source>
</evidence>
<dbReference type="OMA" id="YTSTEHH"/>
<dbReference type="Gene3D" id="2.140.10.30">
    <property type="entry name" value="Dipeptidylpeptidase IV, N-terminal domain"/>
    <property type="match status" value="1"/>
</dbReference>
<feature type="region of interest" description="Disordered" evidence="8">
    <location>
        <begin position="90"/>
        <end position="115"/>
    </location>
</feature>
<dbReference type="GO" id="GO:1901379">
    <property type="term" value="P:regulation of potassium ion transmembrane transport"/>
    <property type="evidence" value="ECO:0007669"/>
    <property type="project" value="TreeGrafter"/>
</dbReference>
<dbReference type="GO" id="GO:0008236">
    <property type="term" value="F:serine-type peptidase activity"/>
    <property type="evidence" value="ECO:0007669"/>
    <property type="project" value="InterPro"/>
</dbReference>
<keyword evidence="4" id="KW-0735">Signal-anchor</keyword>
<dbReference type="Ensembl" id="ENSCJAT00000142568.1">
    <property type="protein sequence ID" value="ENSCJAP00000088865.1"/>
    <property type="gene ID" value="ENSCJAG00000014051.5"/>
</dbReference>
<evidence type="ECO:0000259" key="11">
    <source>
        <dbReference type="Pfam" id="PF00930"/>
    </source>
</evidence>
<proteinExistence type="predicted"/>
<evidence type="ECO:0000313" key="12">
    <source>
        <dbReference type="Ensembl" id="ENSCJAP00000088865.1"/>
    </source>
</evidence>
<dbReference type="PANTHER" id="PTHR11731:SF21">
    <property type="entry name" value="INACTIVE DIPEPTIDYL PEPTIDASE 10"/>
    <property type="match status" value="1"/>
</dbReference>
<dbReference type="Proteomes" id="UP000008225">
    <property type="component" value="Chromosome 6"/>
</dbReference>
<dbReference type="GO" id="GO:0008076">
    <property type="term" value="C:voltage-gated potassium channel complex"/>
    <property type="evidence" value="ECO:0007669"/>
    <property type="project" value="Ensembl"/>
</dbReference>
<feature type="compositionally biased region" description="Pro residues" evidence="8">
    <location>
        <begin position="42"/>
        <end position="73"/>
    </location>
</feature>
<dbReference type="InterPro" id="IPR002469">
    <property type="entry name" value="Peptidase_S9B_N"/>
</dbReference>
<dbReference type="FunFam" id="3.40.50.1820:FF:000003">
    <property type="entry name" value="Dipeptidyl peptidase 4"/>
    <property type="match status" value="1"/>
</dbReference>
<accession>A0A8I4A2G3</accession>
<dbReference type="SUPFAM" id="SSF53474">
    <property type="entry name" value="alpha/beta-Hydrolases"/>
    <property type="match status" value="1"/>
</dbReference>
<evidence type="ECO:0000256" key="2">
    <source>
        <dbReference type="ARBA" id="ARBA00022475"/>
    </source>
</evidence>
<evidence type="ECO:0000256" key="1">
    <source>
        <dbReference type="ARBA" id="ARBA00004401"/>
    </source>
</evidence>
<evidence type="ECO:0000256" key="3">
    <source>
        <dbReference type="ARBA" id="ARBA00022692"/>
    </source>
</evidence>
<evidence type="ECO:0000256" key="9">
    <source>
        <dbReference type="SAM" id="Phobius"/>
    </source>
</evidence>
<dbReference type="PANTHER" id="PTHR11731">
    <property type="entry name" value="PROTEASE FAMILY S9B,C DIPEPTIDYL-PEPTIDASE IV-RELATED"/>
    <property type="match status" value="1"/>
</dbReference>
<keyword evidence="2" id="KW-1003">Cell membrane</keyword>
<name>A0A8I4A2G3_CALJA</name>
<dbReference type="AlphaFoldDB" id="A0A8I4A2G3"/>
<dbReference type="GO" id="GO:0015459">
    <property type="term" value="F:potassium channel regulator activity"/>
    <property type="evidence" value="ECO:0007669"/>
    <property type="project" value="TreeGrafter"/>
</dbReference>
<evidence type="ECO:0000313" key="13">
    <source>
        <dbReference type="Proteomes" id="UP000008225"/>
    </source>
</evidence>
<feature type="transmembrane region" description="Helical" evidence="9">
    <location>
        <begin position="122"/>
        <end position="143"/>
    </location>
</feature>
<feature type="region of interest" description="Disordered" evidence="8">
    <location>
        <begin position="1"/>
        <end position="74"/>
    </location>
</feature>
<sequence>MTAMKQEQQSTPGARASQAQPADQVRVGTAAKPSREGWLPSAFPPPLLPGSSPTPPCSHPPPPLPHRPGPGSPAYPWTLREVRACECAPGPGERMRKVESRGETGREELGSNSPPQRNWKGIAIALLVILVVCSLITMSVILLTPDELTNSSETRLSLEDLFRKDFVLHDPEARWINDTDVVYKSEDGHVIKLNIETNATTLLLENTTFVTFKASRHSVSPDLKYVLLAYDVKQIFHYSYTASYVIYNIHTREVWELNPPEVEDSVLQYAAWGVQGQQLIYIFENNIYYQPDIKSSSLRLTSSGKEEIIFNGIADWLYEEELLHSHIAHWWSPDGERLAFLMINDSLVPSMVIPRFTGALYPKGKQYPYPKAGQVNPTIKLYVVNLYGPTHTLELMPPDSFKSREYYITMVKWVSNTKTVVRWLNRPQNISILTVCETTTGACSRKYEMTSDTWLPKQNEEPVFSRDGSKFFMTVPVKQGGRGEFHHIAMFLIQSKSEQITVRHLTSGNWEVIKILAYDETTQKIYFLSTESSPRGRQLYSASTEGLLNRQCISCNFMKEQCTYFDASFSPMNQHFLLFCEGPRVPVVSLHKTDNSAQYFILESNSMLKEAILKKKIVKPEIKILHIDDYELPLQLSFPKDFMDRNQYALLLIMDEEPGGQLVTDKFHIDWDSVLTDTDNVIVARFDGRGSGFQGLKILQEIHRRLGSVEVKDQVTAVKFLLKEPYIDSKRLSIFGKGYGGYIASMILKSDEKLFKCGSVVAPITDMKLYASAFSERYLGMPSKEESTYQAASVLHNIHGLKEENILIIHGTADTKIHFQHSAELIKHLIKAGVNYTMQVYPDEGHNVSEKSKYHLYSTILKFFSDCLKEEISVLPQEPEEDE</sequence>
<dbReference type="GO" id="GO:1903078">
    <property type="term" value="P:positive regulation of protein localization to plasma membrane"/>
    <property type="evidence" value="ECO:0007669"/>
    <property type="project" value="Ensembl"/>
</dbReference>
<reference evidence="12 13" key="1">
    <citation type="submission" date="2009-03" db="EMBL/GenBank/DDBJ databases">
        <authorList>
            <person name="Warren W."/>
            <person name="Ye L."/>
            <person name="Minx P."/>
            <person name="Worley K."/>
            <person name="Gibbs R."/>
            <person name="Wilson R.K."/>
        </authorList>
    </citation>
    <scope>NUCLEOTIDE SEQUENCE [LARGE SCALE GENOMIC DNA]</scope>
</reference>
<evidence type="ECO:0000256" key="8">
    <source>
        <dbReference type="SAM" id="MobiDB-lite"/>
    </source>
</evidence>
<keyword evidence="5 9" id="KW-1133">Transmembrane helix</keyword>
<dbReference type="GO" id="GO:0006508">
    <property type="term" value="P:proteolysis"/>
    <property type="evidence" value="ECO:0007669"/>
    <property type="project" value="InterPro"/>
</dbReference>
<keyword evidence="6 9" id="KW-0472">Membrane</keyword>
<feature type="compositionally biased region" description="Basic and acidic residues" evidence="8">
    <location>
        <begin position="93"/>
        <end position="109"/>
    </location>
</feature>
<feature type="domain" description="Dipeptidylpeptidase IV N-terminal" evidence="11">
    <location>
        <begin position="220"/>
        <end position="586"/>
    </location>
</feature>
<reference evidence="12" key="2">
    <citation type="submission" date="2025-08" db="UniProtKB">
        <authorList>
            <consortium name="Ensembl"/>
        </authorList>
    </citation>
    <scope>IDENTIFICATION</scope>
</reference>
<dbReference type="SUPFAM" id="SSF82171">
    <property type="entry name" value="DPP6 N-terminal domain-like"/>
    <property type="match status" value="1"/>
</dbReference>
<evidence type="ECO:0000256" key="5">
    <source>
        <dbReference type="ARBA" id="ARBA00022989"/>
    </source>
</evidence>
<reference evidence="12" key="3">
    <citation type="submission" date="2025-09" db="UniProtKB">
        <authorList>
            <consortium name="Ensembl"/>
        </authorList>
    </citation>
    <scope>IDENTIFICATION</scope>
</reference>
<dbReference type="InterPro" id="IPR050278">
    <property type="entry name" value="Serine_Prot_S9B/DPPIV"/>
</dbReference>
<dbReference type="Pfam" id="PF00326">
    <property type="entry name" value="Peptidase_S9"/>
    <property type="match status" value="1"/>
</dbReference>
<protein>
    <submittedName>
        <fullName evidence="12">Dipeptidyl peptidase like 10</fullName>
    </submittedName>
</protein>